<sequence>MRNLKTTIKSFASAVGRLSVVSAIVDRPSVHGLLEKIPGSHILYGNGWDRLHPFDRRYGTDTSGYVPAEELLANESFRDHAFPYAGSQPSVLRLALAALPPVDSCTFLDLGCGKGRALLVASEFPFRDICGVELSPPLAEIARRNAAIMAQRYPQRTAVRLAVGDASTFPLPAGDLVLFLYNPFGAELIAKVVAGVEAALAADHRSVYIVYYNPVFGHCFDASPLLRRRFARVLPYAAEELGYGPDKDDALVIWQGGAAPSPIAPADARIVVASSGTRALLAAPQPTAS</sequence>
<feature type="domain" description="Methyltransferase" evidence="1">
    <location>
        <begin position="108"/>
        <end position="180"/>
    </location>
</feature>
<evidence type="ECO:0000313" key="3">
    <source>
        <dbReference type="Proteomes" id="UP000675121"/>
    </source>
</evidence>
<dbReference type="CDD" id="cd02440">
    <property type="entry name" value="AdoMet_MTases"/>
    <property type="match status" value="1"/>
</dbReference>
<reference evidence="2" key="1">
    <citation type="submission" date="2021-02" db="EMBL/GenBank/DDBJ databases">
        <authorList>
            <person name="Vanwijnsberghe S."/>
        </authorList>
    </citation>
    <scope>NUCLEOTIDE SEQUENCE</scope>
    <source>
        <strain evidence="2">R-70211</strain>
    </source>
</reference>
<dbReference type="EMBL" id="CAJNAS010000005">
    <property type="protein sequence ID" value="CAE6882860.1"/>
    <property type="molecule type" value="Genomic_DNA"/>
</dbReference>
<dbReference type="SUPFAM" id="SSF53335">
    <property type="entry name" value="S-adenosyl-L-methionine-dependent methyltransferases"/>
    <property type="match status" value="1"/>
</dbReference>
<dbReference type="RefSeq" id="WP_201139001.1">
    <property type="nucleotide sequence ID" value="NZ_CAJNAS010000005.1"/>
</dbReference>
<dbReference type="InterPro" id="IPR041698">
    <property type="entry name" value="Methyltransf_25"/>
</dbReference>
<evidence type="ECO:0000313" key="2">
    <source>
        <dbReference type="EMBL" id="CAE6882860.1"/>
    </source>
</evidence>
<protein>
    <recommendedName>
        <fullName evidence="1">Methyltransferase domain-containing protein</fullName>
    </recommendedName>
</protein>
<gene>
    <name evidence="2" type="ORF">R70211_02229</name>
</gene>
<proteinExistence type="predicted"/>
<accession>A0A9N8QU36</accession>
<dbReference type="InterPro" id="IPR029063">
    <property type="entry name" value="SAM-dependent_MTases_sf"/>
</dbReference>
<name>A0A9N8QU36_9BURK</name>
<comment type="caution">
    <text evidence="2">The sequence shown here is derived from an EMBL/GenBank/DDBJ whole genome shotgun (WGS) entry which is preliminary data.</text>
</comment>
<dbReference type="AlphaFoldDB" id="A0A9N8QU36"/>
<dbReference type="Gene3D" id="3.40.50.150">
    <property type="entry name" value="Vaccinia Virus protein VP39"/>
    <property type="match status" value="1"/>
</dbReference>
<evidence type="ECO:0000259" key="1">
    <source>
        <dbReference type="Pfam" id="PF13649"/>
    </source>
</evidence>
<dbReference type="Proteomes" id="UP000675121">
    <property type="component" value="Unassembled WGS sequence"/>
</dbReference>
<dbReference type="Pfam" id="PF13649">
    <property type="entry name" value="Methyltransf_25"/>
    <property type="match status" value="1"/>
</dbReference>
<keyword evidence="3" id="KW-1185">Reference proteome</keyword>
<organism evidence="2 3">
    <name type="scientific">Paraburkholderia domus</name>
    <dbReference type="NCBI Taxonomy" id="2793075"/>
    <lineage>
        <taxon>Bacteria</taxon>
        <taxon>Pseudomonadati</taxon>
        <taxon>Pseudomonadota</taxon>
        <taxon>Betaproteobacteria</taxon>
        <taxon>Burkholderiales</taxon>
        <taxon>Burkholderiaceae</taxon>
        <taxon>Paraburkholderia</taxon>
    </lineage>
</organism>